<proteinExistence type="predicted"/>
<evidence type="ECO:0000313" key="1">
    <source>
        <dbReference type="EMBL" id="KAF7808582.1"/>
    </source>
</evidence>
<organism evidence="1 2">
    <name type="scientific">Senna tora</name>
    <dbReference type="NCBI Taxonomy" id="362788"/>
    <lineage>
        <taxon>Eukaryota</taxon>
        <taxon>Viridiplantae</taxon>
        <taxon>Streptophyta</taxon>
        <taxon>Embryophyta</taxon>
        <taxon>Tracheophyta</taxon>
        <taxon>Spermatophyta</taxon>
        <taxon>Magnoliopsida</taxon>
        <taxon>eudicotyledons</taxon>
        <taxon>Gunneridae</taxon>
        <taxon>Pentapetalae</taxon>
        <taxon>rosids</taxon>
        <taxon>fabids</taxon>
        <taxon>Fabales</taxon>
        <taxon>Fabaceae</taxon>
        <taxon>Caesalpinioideae</taxon>
        <taxon>Cassia clade</taxon>
        <taxon>Senna</taxon>
    </lineage>
</organism>
<sequence>MACLVLNTLSLTLRHLLTGTKLSQQRLIPPQR</sequence>
<evidence type="ECO:0000313" key="2">
    <source>
        <dbReference type="Proteomes" id="UP000634136"/>
    </source>
</evidence>
<dbReference type="Proteomes" id="UP000634136">
    <property type="component" value="Unassembled WGS sequence"/>
</dbReference>
<keyword evidence="2" id="KW-1185">Reference proteome</keyword>
<gene>
    <name evidence="1" type="ORF">G2W53_035325</name>
</gene>
<dbReference type="EMBL" id="JAAIUW010000011">
    <property type="protein sequence ID" value="KAF7808582.1"/>
    <property type="molecule type" value="Genomic_DNA"/>
</dbReference>
<accession>A0A834W3W0</accession>
<comment type="caution">
    <text evidence="1">The sequence shown here is derived from an EMBL/GenBank/DDBJ whole genome shotgun (WGS) entry which is preliminary data.</text>
</comment>
<dbReference type="AlphaFoldDB" id="A0A834W3W0"/>
<protein>
    <submittedName>
        <fullName evidence="1">Uncharacterized protein</fullName>
    </submittedName>
</protein>
<name>A0A834W3W0_9FABA</name>
<reference evidence="1" key="1">
    <citation type="submission" date="2020-09" db="EMBL/GenBank/DDBJ databases">
        <title>Genome-Enabled Discovery of Anthraquinone Biosynthesis in Senna tora.</title>
        <authorList>
            <person name="Kang S.-H."/>
            <person name="Pandey R.P."/>
            <person name="Lee C.-M."/>
            <person name="Sim J.-S."/>
            <person name="Jeong J.-T."/>
            <person name="Choi B.-S."/>
            <person name="Jung M."/>
            <person name="Ginzburg D."/>
            <person name="Zhao K."/>
            <person name="Won S.Y."/>
            <person name="Oh T.-J."/>
            <person name="Yu Y."/>
            <person name="Kim N.-H."/>
            <person name="Lee O.R."/>
            <person name="Lee T.-H."/>
            <person name="Bashyal P."/>
            <person name="Kim T.-S."/>
            <person name="Lee W.-H."/>
            <person name="Kawkins C."/>
            <person name="Kim C.-K."/>
            <person name="Kim J.S."/>
            <person name="Ahn B.O."/>
            <person name="Rhee S.Y."/>
            <person name="Sohng J.K."/>
        </authorList>
    </citation>
    <scope>NUCLEOTIDE SEQUENCE</scope>
    <source>
        <tissue evidence="1">Leaf</tissue>
    </source>
</reference>